<feature type="non-terminal residue" evidence="1">
    <location>
        <position position="258"/>
    </location>
</feature>
<dbReference type="EMBL" id="BARW01002721">
    <property type="protein sequence ID" value="GAI59608.1"/>
    <property type="molecule type" value="Genomic_DNA"/>
</dbReference>
<sequence length="258" mass="29923">MVGHCSKCHKIWTLEAKQGICQWCGQQAYCQTTTTLARLPKSSSQQTQRQPAIDKGYNHLEGKWLTYYNVAVKFLRKVDSQDREDLLHTILVNLAIADENGDKPDTTSWMYGVAHFTVFDFIYEWCSRLKGIRCHNCSHKQRNQCQENNTRGAKCPKAVHLESLYRQVRVGSEGSTVELIELIPAKALDMETQRGFESLINKCPERLLDIVEKKFEGRVLDKPDIVYLFKWRQKLRRVFPELAAGRKPRIGRPRRRGK</sequence>
<evidence type="ECO:0000313" key="1">
    <source>
        <dbReference type="EMBL" id="GAI59608.1"/>
    </source>
</evidence>
<organism evidence="1">
    <name type="scientific">marine sediment metagenome</name>
    <dbReference type="NCBI Taxonomy" id="412755"/>
    <lineage>
        <taxon>unclassified sequences</taxon>
        <taxon>metagenomes</taxon>
        <taxon>ecological metagenomes</taxon>
    </lineage>
</organism>
<comment type="caution">
    <text evidence="1">The sequence shown here is derived from an EMBL/GenBank/DDBJ whole genome shotgun (WGS) entry which is preliminary data.</text>
</comment>
<proteinExistence type="predicted"/>
<name>X1PUU9_9ZZZZ</name>
<protein>
    <submittedName>
        <fullName evidence="1">Uncharacterized protein</fullName>
    </submittedName>
</protein>
<accession>X1PUU9</accession>
<reference evidence="1" key="1">
    <citation type="journal article" date="2014" name="Front. Microbiol.">
        <title>High frequency of phylogenetically diverse reductive dehalogenase-homologous genes in deep subseafloor sedimentary metagenomes.</title>
        <authorList>
            <person name="Kawai M."/>
            <person name="Futagami T."/>
            <person name="Toyoda A."/>
            <person name="Takaki Y."/>
            <person name="Nishi S."/>
            <person name="Hori S."/>
            <person name="Arai W."/>
            <person name="Tsubouchi T."/>
            <person name="Morono Y."/>
            <person name="Uchiyama I."/>
            <person name="Ito T."/>
            <person name="Fujiyama A."/>
            <person name="Inagaki F."/>
            <person name="Takami H."/>
        </authorList>
    </citation>
    <scope>NUCLEOTIDE SEQUENCE</scope>
    <source>
        <strain evidence="1">Expedition CK06-06</strain>
    </source>
</reference>
<dbReference type="AlphaFoldDB" id="X1PUU9"/>
<gene>
    <name evidence="1" type="ORF">S12H4_07390</name>
</gene>